<dbReference type="GO" id="GO:0051603">
    <property type="term" value="P:proteolysis involved in protein catabolic process"/>
    <property type="evidence" value="ECO:0007669"/>
    <property type="project" value="TreeGrafter"/>
</dbReference>
<dbReference type="InterPro" id="IPR011990">
    <property type="entry name" value="TPR-like_helical_dom_sf"/>
</dbReference>
<dbReference type="GO" id="GO:0046872">
    <property type="term" value="F:metal ion binding"/>
    <property type="evidence" value="ECO:0007669"/>
    <property type="project" value="UniProtKB-KW"/>
</dbReference>
<evidence type="ECO:0000256" key="6">
    <source>
        <dbReference type="ARBA" id="ARBA00023049"/>
    </source>
</evidence>
<dbReference type="GO" id="GO:0004222">
    <property type="term" value="F:metalloendopeptidase activity"/>
    <property type="evidence" value="ECO:0007669"/>
    <property type="project" value="InterPro"/>
</dbReference>
<keyword evidence="5" id="KW-0862">Zinc</keyword>
<evidence type="ECO:0000256" key="4">
    <source>
        <dbReference type="ARBA" id="ARBA00022801"/>
    </source>
</evidence>
<feature type="repeat" description="TPR" evidence="7">
    <location>
        <begin position="327"/>
        <end position="360"/>
    </location>
</feature>
<evidence type="ECO:0000256" key="7">
    <source>
        <dbReference type="PROSITE-ProRule" id="PRU00339"/>
    </source>
</evidence>
<dbReference type="SMART" id="SM00028">
    <property type="entry name" value="TPR"/>
    <property type="match status" value="3"/>
</dbReference>
<dbReference type="Pfam" id="PF14559">
    <property type="entry name" value="TPR_19"/>
    <property type="match status" value="1"/>
</dbReference>
<dbReference type="InterPro" id="IPR019734">
    <property type="entry name" value="TPR_rpt"/>
</dbReference>
<dbReference type="PANTHER" id="PTHR22726">
    <property type="entry name" value="METALLOENDOPEPTIDASE OMA1"/>
    <property type="match status" value="1"/>
</dbReference>
<keyword evidence="2" id="KW-0645">Protease</keyword>
<dbReference type="AlphaFoldDB" id="A0A1Y5TJR5"/>
<dbReference type="EMBL" id="FWFL01000010">
    <property type="protein sequence ID" value="SLN62029.1"/>
    <property type="molecule type" value="Genomic_DNA"/>
</dbReference>
<protein>
    <submittedName>
        <fullName evidence="9">TPR repeat-containing protein YfgC</fullName>
    </submittedName>
</protein>
<keyword evidence="6" id="KW-0482">Metalloprotease</keyword>
<name>A0A1Y5TJR5_9RHOB</name>
<dbReference type="Pfam" id="PF01435">
    <property type="entry name" value="Peptidase_M48"/>
    <property type="match status" value="1"/>
</dbReference>
<evidence type="ECO:0000256" key="1">
    <source>
        <dbReference type="ARBA" id="ARBA00001947"/>
    </source>
</evidence>
<organism evidence="9 10">
    <name type="scientific">Roseovarius litorisediminis</name>
    <dbReference type="NCBI Taxonomy" id="1312363"/>
    <lineage>
        <taxon>Bacteria</taxon>
        <taxon>Pseudomonadati</taxon>
        <taxon>Pseudomonadota</taxon>
        <taxon>Alphaproteobacteria</taxon>
        <taxon>Rhodobacterales</taxon>
        <taxon>Roseobacteraceae</taxon>
        <taxon>Roseovarius</taxon>
    </lineage>
</organism>
<dbReference type="InterPro" id="IPR051156">
    <property type="entry name" value="Mito/Outer_Membr_Metalloprot"/>
</dbReference>
<keyword evidence="10" id="KW-1185">Reference proteome</keyword>
<dbReference type="Gene3D" id="3.30.2010.10">
    <property type="entry name" value="Metalloproteases ('zincins'), catalytic domain"/>
    <property type="match status" value="1"/>
</dbReference>
<gene>
    <name evidence="9" type="primary">yfgC_2</name>
    <name evidence="9" type="ORF">PEL8287_03370</name>
</gene>
<dbReference type="SUPFAM" id="SSF48452">
    <property type="entry name" value="TPR-like"/>
    <property type="match status" value="1"/>
</dbReference>
<dbReference type="Proteomes" id="UP000193827">
    <property type="component" value="Unassembled WGS sequence"/>
</dbReference>
<evidence type="ECO:0000313" key="10">
    <source>
        <dbReference type="Proteomes" id="UP000193827"/>
    </source>
</evidence>
<reference evidence="9 10" key="1">
    <citation type="submission" date="2017-03" db="EMBL/GenBank/DDBJ databases">
        <authorList>
            <person name="Afonso C.L."/>
            <person name="Miller P.J."/>
            <person name="Scott M.A."/>
            <person name="Spackman E."/>
            <person name="Goraichik I."/>
            <person name="Dimitrov K.M."/>
            <person name="Suarez D.L."/>
            <person name="Swayne D.E."/>
        </authorList>
    </citation>
    <scope>NUCLEOTIDE SEQUENCE [LARGE SCALE GENOMIC DNA]</scope>
    <source>
        <strain evidence="9 10">CECT 8287</strain>
    </source>
</reference>
<evidence type="ECO:0000256" key="3">
    <source>
        <dbReference type="ARBA" id="ARBA00022723"/>
    </source>
</evidence>
<comment type="cofactor">
    <cofactor evidence="1">
        <name>Zn(2+)</name>
        <dbReference type="ChEBI" id="CHEBI:29105"/>
    </cofactor>
</comment>
<keyword evidence="4" id="KW-0378">Hydrolase</keyword>
<keyword evidence="7" id="KW-0802">TPR repeat</keyword>
<accession>A0A1Y5TJR5</accession>
<evidence type="ECO:0000256" key="2">
    <source>
        <dbReference type="ARBA" id="ARBA00022670"/>
    </source>
</evidence>
<feature type="domain" description="Peptidase M48" evidence="8">
    <location>
        <begin position="61"/>
        <end position="245"/>
    </location>
</feature>
<evidence type="ECO:0000313" key="9">
    <source>
        <dbReference type="EMBL" id="SLN62029.1"/>
    </source>
</evidence>
<dbReference type="Gene3D" id="1.25.40.10">
    <property type="entry name" value="Tetratricopeptide repeat domain"/>
    <property type="match status" value="1"/>
</dbReference>
<evidence type="ECO:0000256" key="5">
    <source>
        <dbReference type="ARBA" id="ARBA00022833"/>
    </source>
</evidence>
<dbReference type="CDD" id="cd07324">
    <property type="entry name" value="M48C_Oma1-like"/>
    <property type="match status" value="1"/>
</dbReference>
<dbReference type="PROSITE" id="PS50005">
    <property type="entry name" value="TPR"/>
    <property type="match status" value="1"/>
</dbReference>
<dbReference type="GO" id="GO:0016020">
    <property type="term" value="C:membrane"/>
    <property type="evidence" value="ECO:0007669"/>
    <property type="project" value="TreeGrafter"/>
</dbReference>
<evidence type="ECO:0000259" key="8">
    <source>
        <dbReference type="Pfam" id="PF01435"/>
    </source>
</evidence>
<keyword evidence="3" id="KW-0479">Metal-binding</keyword>
<dbReference type="PANTHER" id="PTHR22726:SF1">
    <property type="entry name" value="METALLOENDOPEPTIDASE OMA1, MITOCHONDRIAL"/>
    <property type="match status" value="1"/>
</dbReference>
<dbReference type="InterPro" id="IPR001915">
    <property type="entry name" value="Peptidase_M48"/>
</dbReference>
<proteinExistence type="predicted"/>
<sequence>MVCVFRYIVQSWQSAETPQESRLPSMHLLRLFAFVALLAATLTTPARALSLLRDPDIEYALNQLAAPVLKAAGLSPSRVDILVIDDRRLNAFVVDQNSIFIHSGLLLKMKTAAMLQAVFAHEAAHIANGHLVRRPIAARNARTAAGLGAALGAAAAIAAGGGKAAPAIALGAQSTAQRLFFVHTRAEESAADQSGLRFMARAGIDPQGAVEVMDIFRGQEALSASRQDPYARTHPLSADRYRVVNRLAAGYAGNARKDPQADYWFARAKSKLSAFQRSPKWTLTRAGEYGYADVKLMRQAVAYHRQSNLKRALGAIDKAIATRPKDPYLHELRGQILIESRQFKAAVAAYGRAASLAPKNALILGAYGRALLADGQVSKAQQFLEKSRSRDGRDDRVVRDLAAAYARQGNKGMAAVLTAERYAIRGQLADAGIHAQRATDLLPRGSAAWQRAQDVLSAAQAAKKKK</sequence>